<protein>
    <submittedName>
        <fullName evidence="1">Uncharacterized protein</fullName>
    </submittedName>
</protein>
<reference evidence="1 2" key="1">
    <citation type="journal article" date="2000" name="Nature">
        <title>The genome sequence of the plant pathogen Xylella fastidiosa.</title>
        <authorList>
            <person name="Simpson A.J."/>
            <person name="Reinach F.C."/>
            <person name="Arruda P."/>
            <person name="Abreu F.A."/>
            <person name="Acencio M."/>
            <person name="Alvarenga R."/>
            <person name="Alves L.M."/>
            <person name="Araya J.E."/>
            <person name="Baia G.S."/>
            <person name="Baptista C.S."/>
            <person name="Barros M.H."/>
            <person name="Bonaccorsi E.D."/>
            <person name="Bordin S."/>
            <person name="Bove J.M."/>
            <person name="Briones M.R."/>
            <person name="Bueno M.R."/>
            <person name="Camargo A.A."/>
            <person name="Camargo L.E."/>
            <person name="Carraro D.M."/>
            <person name="Carrer H."/>
            <person name="Colauto N.B."/>
            <person name="Colombo C."/>
            <person name="Costa F.F."/>
            <person name="Costa M.C."/>
            <person name="Costa-Neto C.M."/>
            <person name="Coutinho L.L."/>
            <person name="Cristofani M."/>
            <person name="Dias-Neto E."/>
            <person name="Docena C."/>
            <person name="El-Dorry H."/>
            <person name="Facincani A.P."/>
            <person name="Ferreira A.J."/>
            <person name="Ferreira V.C."/>
            <person name="Ferro J.A."/>
            <person name="Fraga J.S."/>
            <person name="Franca S.C."/>
            <person name="Franco M.C."/>
            <person name="Frohme M."/>
            <person name="Furlan L.R."/>
            <person name="Garnier M."/>
            <person name="Goldman G.H."/>
            <person name="Goldman M.H."/>
            <person name="Gomes S.L."/>
            <person name="Gruber A."/>
            <person name="Ho P.L."/>
            <person name="Hoheisel J.D."/>
            <person name="Junqueira M.L."/>
            <person name="Kemper E.L."/>
            <person name="Kitajima J.P."/>
            <person name="Krieger J.E."/>
            <person name="Kuramae E.E."/>
            <person name="Laigret F."/>
            <person name="Lambais M.R."/>
            <person name="Leite L.C."/>
            <person name="Lemos E.G."/>
            <person name="Lemos M.V."/>
            <person name="Lopes S.A."/>
            <person name="Lopes C.R."/>
            <person name="Machado J.A."/>
            <person name="Machado M.A."/>
            <person name="Madeira A.M."/>
            <person name="Madeira H.M."/>
            <person name="Marino C.L."/>
            <person name="Marques M.V."/>
            <person name="Martins E.A."/>
            <person name="Martins E.M."/>
            <person name="Matsukuma A.Y."/>
            <person name="Menck C.F."/>
            <person name="Miracca E.C."/>
            <person name="Miyaki C.Y."/>
            <person name="Monteriro-Vitorello C.B."/>
            <person name="Moon D.H."/>
            <person name="Nagai M.A."/>
            <person name="Nascimento A.L."/>
            <person name="Netto L.E."/>
            <person name="Nhani A.Jr."/>
            <person name="Nobrega F.G."/>
            <person name="Nunes L.R."/>
            <person name="Oliveira M.A."/>
            <person name="de Oliveira M.C."/>
            <person name="de Oliveira R.C."/>
            <person name="Palmieri D.A."/>
            <person name="Paris A."/>
            <person name="Peixoto B.R."/>
            <person name="Pereira G.A."/>
            <person name="Pereira H.A.Jr."/>
            <person name="Pesquero J.B."/>
            <person name="Quaggio R.B."/>
            <person name="Roberto P.G."/>
            <person name="Rodrigues V."/>
            <person name="de M Rosa A.J."/>
            <person name="de Rosa V.E.Jr."/>
            <person name="de Sa R.G."/>
            <person name="Santelli R.V."/>
            <person name="Sawasaki H.E."/>
            <person name="da Silva A.C."/>
            <person name="da Silva A.M."/>
            <person name="da Silva F.R."/>
            <person name="da Silva W.A.Jr."/>
            <person name="da Silveira J.F."/>
            <person name="Silvestri M.L."/>
            <person name="Siqueira W.J."/>
            <person name="de Souza A.A."/>
            <person name="de Souza A.P."/>
            <person name="Terenzi M.F."/>
            <person name="Truffi D."/>
            <person name="Tsai S.M."/>
            <person name="Tsuhako M.H."/>
            <person name="Vallada H."/>
            <person name="Van Sluys M.A."/>
            <person name="Verjovski-Almeida S."/>
            <person name="Vettore A.L."/>
            <person name="Zago M.A."/>
            <person name="Zatz M."/>
            <person name="Meidanis J."/>
            <person name="Setubal J.C."/>
        </authorList>
    </citation>
    <scope>NUCLEOTIDE SEQUENCE [LARGE SCALE GENOMIC DNA]</scope>
    <source>
        <strain evidence="1 2">9a5c</strain>
    </source>
</reference>
<dbReference type="AlphaFoldDB" id="Q9PG71"/>
<organism evidence="1 2">
    <name type="scientific">Xylella fastidiosa (strain 9a5c)</name>
    <dbReference type="NCBI Taxonomy" id="160492"/>
    <lineage>
        <taxon>Bacteria</taxon>
        <taxon>Pseudomonadati</taxon>
        <taxon>Pseudomonadota</taxon>
        <taxon>Gammaproteobacteria</taxon>
        <taxon>Lysobacterales</taxon>
        <taxon>Lysobacteraceae</taxon>
        <taxon>Xylella</taxon>
    </lineage>
</organism>
<dbReference type="PIR" id="H82806">
    <property type="entry name" value="H82806"/>
</dbReference>
<dbReference type="KEGG" id="xfa:XF_0431"/>
<name>Q9PG71_XYLFA</name>
<gene>
    <name evidence="1" type="ordered locus">XF_0431</name>
</gene>
<dbReference type="STRING" id="160492.XF_0431"/>
<evidence type="ECO:0000313" key="1">
    <source>
        <dbReference type="EMBL" id="AAF83241.1"/>
    </source>
</evidence>
<dbReference type="HOGENOM" id="CLU_3013356_0_0_6"/>
<accession>Q9PG71</accession>
<dbReference type="Proteomes" id="UP000000812">
    <property type="component" value="Chromosome"/>
</dbReference>
<sequence length="56" mass="6242">MVCQVLVLYWGRSVVYGEGDVVGGIRWILSDVRFRSAVGDVCWHLGCKGCAARVIW</sequence>
<evidence type="ECO:0000313" key="2">
    <source>
        <dbReference type="Proteomes" id="UP000000812"/>
    </source>
</evidence>
<dbReference type="EMBL" id="AE003849">
    <property type="protein sequence ID" value="AAF83241.1"/>
    <property type="molecule type" value="Genomic_DNA"/>
</dbReference>
<proteinExistence type="predicted"/>